<evidence type="ECO:0000313" key="3">
    <source>
        <dbReference type="Proteomes" id="UP001327560"/>
    </source>
</evidence>
<dbReference type="NCBIfam" id="TIGR01615">
    <property type="entry name" value="A_thal_3542"/>
    <property type="match status" value="1"/>
</dbReference>
<dbReference type="PANTHER" id="PTHR31579:SF84">
    <property type="entry name" value="F21O3.6 PROTEIN"/>
    <property type="match status" value="1"/>
</dbReference>
<protein>
    <submittedName>
        <fullName evidence="2">Uncharacterized protein</fullName>
    </submittedName>
</protein>
<dbReference type="Proteomes" id="UP001327560">
    <property type="component" value="Chromosome 6"/>
</dbReference>
<name>A0AAQ3QJ80_9LILI</name>
<evidence type="ECO:0000313" key="2">
    <source>
        <dbReference type="EMBL" id="WOL11368.1"/>
    </source>
</evidence>
<gene>
    <name evidence="2" type="ORF">Cni_G20130</name>
</gene>
<feature type="region of interest" description="Disordered" evidence="1">
    <location>
        <begin position="90"/>
        <end position="113"/>
    </location>
</feature>
<feature type="compositionally biased region" description="Basic and acidic residues" evidence="1">
    <location>
        <begin position="94"/>
        <end position="113"/>
    </location>
</feature>
<sequence>MVTPLCRFYSLCLQIPINYKASSSSFPYDIDMAMAIYVRPKRATDPLDATAKARLWGRHDDATSSGSEHEALSSLVHAFFECGDSDSPVAADTAIHEPGSDGKSDSDGGDRPEMKAATAVAALVRAWSTDDDPFRLRLLSDVSEAAAAAADLKPHGGSACRRRVVMARLREMGYNAGVCKARWESAGKLVAGSYEYIDVVVASADGAEQRRYVVDLGFAAEFEVARAGESYKRVVAELPEVMVARPEEVKQVVRKVGKAARRSLKAEGLHVPPWRKGRYMMAKWLGPYRRTVNEAPASVRASEAGGGAAKCRAVGFGVTAGVAICHAGGETIRVAMCKSRAKMNHAYRLG</sequence>
<keyword evidence="3" id="KW-1185">Reference proteome</keyword>
<dbReference type="AlphaFoldDB" id="A0AAQ3QJ80"/>
<dbReference type="InterPro" id="IPR006502">
    <property type="entry name" value="PDDEXK-like"/>
</dbReference>
<evidence type="ECO:0000256" key="1">
    <source>
        <dbReference type="SAM" id="MobiDB-lite"/>
    </source>
</evidence>
<dbReference type="Pfam" id="PF04720">
    <property type="entry name" value="PDDEXK_6"/>
    <property type="match status" value="1"/>
</dbReference>
<reference evidence="2 3" key="1">
    <citation type="submission" date="2023-10" db="EMBL/GenBank/DDBJ databases">
        <title>Chromosome-scale genome assembly provides insights into flower coloration mechanisms of Canna indica.</title>
        <authorList>
            <person name="Li C."/>
        </authorList>
    </citation>
    <scope>NUCLEOTIDE SEQUENCE [LARGE SCALE GENOMIC DNA]</scope>
    <source>
        <tissue evidence="2">Flower</tissue>
    </source>
</reference>
<proteinExistence type="predicted"/>
<dbReference type="EMBL" id="CP136895">
    <property type="protein sequence ID" value="WOL11368.1"/>
    <property type="molecule type" value="Genomic_DNA"/>
</dbReference>
<organism evidence="2 3">
    <name type="scientific">Canna indica</name>
    <name type="common">Indian-shot</name>
    <dbReference type="NCBI Taxonomy" id="4628"/>
    <lineage>
        <taxon>Eukaryota</taxon>
        <taxon>Viridiplantae</taxon>
        <taxon>Streptophyta</taxon>
        <taxon>Embryophyta</taxon>
        <taxon>Tracheophyta</taxon>
        <taxon>Spermatophyta</taxon>
        <taxon>Magnoliopsida</taxon>
        <taxon>Liliopsida</taxon>
        <taxon>Zingiberales</taxon>
        <taxon>Cannaceae</taxon>
        <taxon>Canna</taxon>
    </lineage>
</organism>
<dbReference type="PANTHER" id="PTHR31579">
    <property type="entry name" value="OS03G0796600 PROTEIN"/>
    <property type="match status" value="1"/>
</dbReference>
<accession>A0AAQ3QJ80</accession>